<evidence type="ECO:0000313" key="3">
    <source>
        <dbReference type="Proteomes" id="UP000053617"/>
    </source>
</evidence>
<evidence type="ECO:0000256" key="1">
    <source>
        <dbReference type="SAM" id="MobiDB-lite"/>
    </source>
</evidence>
<dbReference type="RefSeq" id="XP_013268380.1">
    <property type="nucleotide sequence ID" value="XM_013412926.1"/>
</dbReference>
<accession>A0A0D2I608</accession>
<keyword evidence="3" id="KW-1185">Reference proteome</keyword>
<organism evidence="2 3">
    <name type="scientific">Rhinocladiella mackenziei CBS 650.93</name>
    <dbReference type="NCBI Taxonomy" id="1442369"/>
    <lineage>
        <taxon>Eukaryota</taxon>
        <taxon>Fungi</taxon>
        <taxon>Dikarya</taxon>
        <taxon>Ascomycota</taxon>
        <taxon>Pezizomycotina</taxon>
        <taxon>Eurotiomycetes</taxon>
        <taxon>Chaetothyriomycetidae</taxon>
        <taxon>Chaetothyriales</taxon>
        <taxon>Herpotrichiellaceae</taxon>
        <taxon>Rhinocladiella</taxon>
    </lineage>
</organism>
<dbReference type="EMBL" id="KN847481">
    <property type="protein sequence ID" value="KIX01244.1"/>
    <property type="molecule type" value="Genomic_DNA"/>
</dbReference>
<feature type="compositionally biased region" description="Low complexity" evidence="1">
    <location>
        <begin position="279"/>
        <end position="298"/>
    </location>
</feature>
<dbReference type="STRING" id="1442369.A0A0D2I608"/>
<dbReference type="OrthoDB" id="2748312at2759"/>
<dbReference type="AlphaFoldDB" id="A0A0D2I608"/>
<dbReference type="GeneID" id="25297040"/>
<dbReference type="Proteomes" id="UP000053617">
    <property type="component" value="Unassembled WGS sequence"/>
</dbReference>
<proteinExistence type="predicted"/>
<dbReference type="HOGENOM" id="CLU_834577_0_0_1"/>
<dbReference type="VEuPathDB" id="FungiDB:Z518_08969"/>
<sequence>MGFVVQWATPAPPMAAVMLVRNNVDQVIVTTHPPQSVVQMVRIVSSGKTVSGMAAAVILVKNHVDQVIATTRPPQPAVPMVHTVQSGKTVSGMAAAAQPKCCSNGACPLADSCCTYECCRSVGHCGDDGFCAANTCTVTSTSRTTSYNTVTTTVTKVVESEEEEQGPEFTCPPMTATNDAGATLELGDDCSLTFYPAPTVTASTSSSFPASSLRPRTNAADCLVTSTSIMGYTIYTQTTLTTTVTEITTPEGFFCPPMTATNAVGDELSLDEECKLEFSPGSSDSNLSTSSSPPESSSTGIRGGGDTASSVSQRSLPRYIMLIPVPLILVMYA</sequence>
<name>A0A0D2I608_9EURO</name>
<protein>
    <submittedName>
        <fullName evidence="2">Uncharacterized protein</fullName>
    </submittedName>
</protein>
<evidence type="ECO:0000313" key="2">
    <source>
        <dbReference type="EMBL" id="KIX01244.1"/>
    </source>
</evidence>
<reference evidence="2 3" key="1">
    <citation type="submission" date="2015-01" db="EMBL/GenBank/DDBJ databases">
        <title>The Genome Sequence of Rhinocladiella mackenzie CBS 650.93.</title>
        <authorList>
            <consortium name="The Broad Institute Genomics Platform"/>
            <person name="Cuomo C."/>
            <person name="de Hoog S."/>
            <person name="Gorbushina A."/>
            <person name="Stielow B."/>
            <person name="Teixiera M."/>
            <person name="Abouelleil A."/>
            <person name="Chapman S.B."/>
            <person name="Priest M."/>
            <person name="Young S.K."/>
            <person name="Wortman J."/>
            <person name="Nusbaum C."/>
            <person name="Birren B."/>
        </authorList>
    </citation>
    <scope>NUCLEOTIDE SEQUENCE [LARGE SCALE GENOMIC DNA]</scope>
    <source>
        <strain evidence="2 3">CBS 650.93</strain>
    </source>
</reference>
<feature type="region of interest" description="Disordered" evidence="1">
    <location>
        <begin position="278"/>
        <end position="311"/>
    </location>
</feature>
<gene>
    <name evidence="2" type="ORF">Z518_08969</name>
</gene>